<reference evidence="3 4" key="1">
    <citation type="submission" date="2016-12" db="EMBL/GenBank/DDBJ databases">
        <authorList>
            <person name="Song W.-J."/>
            <person name="Kurnit D.M."/>
        </authorList>
    </citation>
    <scope>NUCLEOTIDE SEQUENCE [LARGE SCALE GENOMIC DNA]</scope>
    <source>
        <strain evidence="3 4">175</strain>
    </source>
</reference>
<dbReference type="NCBIfam" id="TIGR01760">
    <property type="entry name" value="tape_meas_TP901"/>
    <property type="match status" value="1"/>
</dbReference>
<name>A0A1Y6D1T3_9GAMM</name>
<gene>
    <name evidence="3" type="ORF">SAMN02949497_1665</name>
</gene>
<evidence type="ECO:0000313" key="4">
    <source>
        <dbReference type="Proteomes" id="UP000192923"/>
    </source>
</evidence>
<evidence type="ECO:0000256" key="1">
    <source>
        <dbReference type="SAM" id="MobiDB-lite"/>
    </source>
</evidence>
<sequence>MSGNLRLVLEFIANTANLVNGMGRSRSAVHGFAQGVKNEFAALRGTLNSVQGQLAGIGVSVGVVHQIMESARLDKSLGLIGQTAGASDAQVAGLRGELFRMARDTGKSVDDLKEGFDVAVQSGLKMGEALPVLDAVNKGMAVSTASAQQLTGSLGVAAAAYQFDLAKPGQALKLLDEMVVAGRLGNAELQNLSDIFARVGVNAGSAGMGFEQTLAFIEGLSQVERQPERLATLADSTLRLFTNLDYASAAAKASGVRFFDKKGGQRDPFQVLADLRAKFRALKTEKEQAIWIDQAFGKADQDTKKGLKTLFQGDALDKVKSFTNEIKNATGTIEHDLPKAISNSIDQVGRLKGALRQAADEFAQPINDTLTNLIKFGLDKKENGGLELSGKDILGGAGIGILGTILAARYGGKMIGGLGSAILGTGAGVATGKAVEAATGITPVRVTNWPDNLGGGSIASTAAGTAATAAGGAAAAGWLAKLRPALAILGGAELSTLPLFGAGAVATAAGGVGLAGLAGYGAGSLMYKGIEGTEFADNMGRDIARILALLGNSDARAALDTERRTHAAEGTRQTQDVMAAAFPVTGNLDSARIGTDIGRGVLGILDQLPRPAHGPMPTDTQAATLAGHLDPARIGTDIGDGAKRILDQALSGETQRALDLALKVDNAGAEFARKLQGIDLGGQITLRIEGAPARVTSMQPNNPAMRLNVDAGPTMVLPQ</sequence>
<evidence type="ECO:0000313" key="3">
    <source>
        <dbReference type="EMBL" id="SMF94354.1"/>
    </source>
</evidence>
<accession>A0A1Y6D1T3</accession>
<keyword evidence="4" id="KW-1185">Reference proteome</keyword>
<dbReference type="OrthoDB" id="5462215at2"/>
<dbReference type="RefSeq" id="WP_085211650.1">
    <property type="nucleotide sequence ID" value="NZ_FXAM01000001.1"/>
</dbReference>
<dbReference type="STRING" id="1760988.SAMN02949497_1665"/>
<proteinExistence type="predicted"/>
<dbReference type="InterPro" id="IPR010090">
    <property type="entry name" value="Phage_tape_meas"/>
</dbReference>
<dbReference type="EMBL" id="FXAM01000001">
    <property type="protein sequence ID" value="SMF94354.1"/>
    <property type="molecule type" value="Genomic_DNA"/>
</dbReference>
<dbReference type="Proteomes" id="UP000192923">
    <property type="component" value="Unassembled WGS sequence"/>
</dbReference>
<protein>
    <submittedName>
        <fullName evidence="3">Phage-related minor tail protein</fullName>
    </submittedName>
</protein>
<dbReference type="AlphaFoldDB" id="A0A1Y6D1T3"/>
<dbReference type="Pfam" id="PF10145">
    <property type="entry name" value="PhageMin_Tail"/>
    <property type="match status" value="1"/>
</dbReference>
<evidence type="ECO:0000259" key="2">
    <source>
        <dbReference type="Pfam" id="PF10145"/>
    </source>
</evidence>
<feature type="domain" description="Phage tail tape measure protein" evidence="2">
    <location>
        <begin position="101"/>
        <end position="297"/>
    </location>
</feature>
<feature type="region of interest" description="Disordered" evidence="1">
    <location>
        <begin position="698"/>
        <end position="719"/>
    </location>
</feature>
<organism evidence="3 4">
    <name type="scientific">Methylomagnum ishizawai</name>
    <dbReference type="NCBI Taxonomy" id="1760988"/>
    <lineage>
        <taxon>Bacteria</taxon>
        <taxon>Pseudomonadati</taxon>
        <taxon>Pseudomonadota</taxon>
        <taxon>Gammaproteobacteria</taxon>
        <taxon>Methylococcales</taxon>
        <taxon>Methylococcaceae</taxon>
        <taxon>Methylomagnum</taxon>
    </lineage>
</organism>